<dbReference type="NCBIfam" id="TIGR00153">
    <property type="entry name" value="TIGR00153 family protein"/>
    <property type="match status" value="1"/>
</dbReference>
<evidence type="ECO:0000313" key="2">
    <source>
        <dbReference type="EMBL" id="ADI37666.1"/>
    </source>
</evidence>
<dbReference type="EMBL" id="CP001928">
    <property type="protein sequence ID" value="ADI37666.1"/>
    <property type="molecule type" value="Genomic_DNA"/>
</dbReference>
<dbReference type="STRING" id="716544.wcw_0291"/>
<dbReference type="InterPro" id="IPR038078">
    <property type="entry name" value="PhoU-like_sf"/>
</dbReference>
<name>D6YU55_WADCW</name>
<dbReference type="InterPro" id="IPR002727">
    <property type="entry name" value="DUF47"/>
</dbReference>
<dbReference type="Proteomes" id="UP000001505">
    <property type="component" value="Chromosome"/>
</dbReference>
<dbReference type="PANTHER" id="PTHR36536">
    <property type="entry name" value="UPF0111 PROTEIN HI_1603"/>
    <property type="match status" value="1"/>
</dbReference>
<comment type="similarity">
    <text evidence="1">Belongs to the UPF0111 family.</text>
</comment>
<dbReference type="AlphaFoldDB" id="D6YU55"/>
<evidence type="ECO:0000313" key="3">
    <source>
        <dbReference type="Proteomes" id="UP000001505"/>
    </source>
</evidence>
<keyword evidence="3" id="KW-1185">Reference proteome</keyword>
<dbReference type="SUPFAM" id="SSF109755">
    <property type="entry name" value="PhoU-like"/>
    <property type="match status" value="1"/>
</dbReference>
<dbReference type="InterPro" id="IPR018445">
    <property type="entry name" value="Put_Phosphate_transp_reg"/>
</dbReference>
<dbReference type="Gene3D" id="1.20.58.220">
    <property type="entry name" value="Phosphate transport system protein phou homolog 2, domain 2"/>
    <property type="match status" value="1"/>
</dbReference>
<proteinExistence type="inferred from homology"/>
<dbReference type="PANTHER" id="PTHR36536:SF3">
    <property type="entry name" value="UPF0111 PROTEIN HI_1603"/>
    <property type="match status" value="1"/>
</dbReference>
<organism evidence="2 3">
    <name type="scientific">Waddlia chondrophila (strain ATCC VR-1470 / WSU 86-1044)</name>
    <dbReference type="NCBI Taxonomy" id="716544"/>
    <lineage>
        <taxon>Bacteria</taxon>
        <taxon>Pseudomonadati</taxon>
        <taxon>Chlamydiota</taxon>
        <taxon>Chlamydiia</taxon>
        <taxon>Parachlamydiales</taxon>
        <taxon>Waddliaceae</taxon>
        <taxon>Waddlia</taxon>
    </lineage>
</organism>
<protein>
    <submittedName>
        <fullName evidence="2">Putative phosphate transport regulator</fullName>
    </submittedName>
</protein>
<dbReference type="eggNOG" id="COG1392">
    <property type="taxonomic scope" value="Bacteria"/>
</dbReference>
<dbReference type="Pfam" id="PF01865">
    <property type="entry name" value="PhoU_div"/>
    <property type="match status" value="1"/>
</dbReference>
<dbReference type="KEGG" id="wch:wcw_0291"/>
<sequence length="227" mass="26332">MEIMNALLNLFGRSPFSPLDTHMEEVSRCVYLLRDLFKALKNKDYEQVEKIAQKISKQEHQADLTKNDLRNHLPKRIFLPIARESLLHILAIQDSIADRAEDVAVLTTLKELEMIELFRAEFDEFLDKNIETFEGAKKIIKELHELLETTFGGVEAEKVRQMVHQVAIKEHEADVVQRKMLKALLKAEGQMSYTTFHVWQKILEELGAIADLSENLAYQVRMTLELK</sequence>
<gene>
    <name evidence="2" type="ordered locus">wcw_0291</name>
</gene>
<accession>D6YU55</accession>
<reference evidence="2 3" key="1">
    <citation type="journal article" date="2010" name="PLoS ONE">
        <title>The Waddlia genome: a window into chlamydial biology.</title>
        <authorList>
            <person name="Bertelli C."/>
            <person name="Collyn F."/>
            <person name="Croxatto A."/>
            <person name="Ruckert C."/>
            <person name="Polkinghorne A."/>
            <person name="Kebbi-Beghdadi C."/>
            <person name="Goesmann A."/>
            <person name="Vaughan L."/>
            <person name="Greub G."/>
        </authorList>
    </citation>
    <scope>NUCLEOTIDE SEQUENCE [LARGE SCALE GENOMIC DNA]</scope>
    <source>
        <strain evidence="3">ATCC VR-1470 / WSU 86-1044</strain>
    </source>
</reference>
<dbReference type="HOGENOM" id="CLU_104916_0_1_0"/>
<evidence type="ECO:0000256" key="1">
    <source>
        <dbReference type="ARBA" id="ARBA00008591"/>
    </source>
</evidence>